<proteinExistence type="predicted"/>
<name>A8Q958_MALGO</name>
<keyword evidence="3" id="KW-1185">Reference proteome</keyword>
<dbReference type="OrthoDB" id="2014905at2759"/>
<dbReference type="RefSeq" id="XP_001729382.1">
    <property type="nucleotide sequence ID" value="XM_001729330.1"/>
</dbReference>
<comment type="caution">
    <text evidence="2">The sequence shown here is derived from an EMBL/GenBank/DDBJ whole genome shotgun (WGS) entry which is preliminary data.</text>
</comment>
<sequence length="128" mass="13479">MHAIVGILRVRTLVQAVVGSACAPTAPVTTALGLSAMPIWTTTSRIWTHCSDQLRSYFQDNVFDPPGSCTSRLSIAGNPSAASPSLPLADASPLLWDGLVLAAPKKKVSHSRKAMRAANKGLKDRVGT</sequence>
<dbReference type="EMBL" id="AAYY01000013">
    <property type="protein sequence ID" value="EDP42168.1"/>
    <property type="molecule type" value="Genomic_DNA"/>
</dbReference>
<evidence type="ECO:0000256" key="1">
    <source>
        <dbReference type="SAM" id="SignalP"/>
    </source>
</evidence>
<dbReference type="VEuPathDB" id="FungiDB:MGL_3417"/>
<dbReference type="GeneID" id="5853689"/>
<feature type="signal peptide" evidence="1">
    <location>
        <begin position="1"/>
        <end position="16"/>
    </location>
</feature>
<dbReference type="AlphaFoldDB" id="A8Q958"/>
<evidence type="ECO:0008006" key="4">
    <source>
        <dbReference type="Google" id="ProtNLM"/>
    </source>
</evidence>
<dbReference type="Proteomes" id="UP000008837">
    <property type="component" value="Unassembled WGS sequence"/>
</dbReference>
<evidence type="ECO:0000313" key="2">
    <source>
        <dbReference type="EMBL" id="EDP42168.1"/>
    </source>
</evidence>
<keyword evidence="1" id="KW-0732">Signal</keyword>
<protein>
    <recommendedName>
        <fullName evidence="4">Secreted protein</fullName>
    </recommendedName>
</protein>
<gene>
    <name evidence="2" type="ORF">MGL_3417</name>
</gene>
<reference evidence="2 3" key="1">
    <citation type="journal article" date="2007" name="Proc. Natl. Acad. Sci. U.S.A.">
        <title>Dandruff-associated Malassezia genomes reveal convergent and divergent virulence traits shared with plant and human fungal pathogens.</title>
        <authorList>
            <person name="Xu J."/>
            <person name="Saunders C.W."/>
            <person name="Hu P."/>
            <person name="Grant R.A."/>
            <person name="Boekhout T."/>
            <person name="Kuramae E.E."/>
            <person name="Kronstad J.W."/>
            <person name="Deangelis Y.M."/>
            <person name="Reeder N.L."/>
            <person name="Johnstone K.R."/>
            <person name="Leland M."/>
            <person name="Fieno A.M."/>
            <person name="Begley W.M."/>
            <person name="Sun Y."/>
            <person name="Lacey M.P."/>
            <person name="Chaudhary T."/>
            <person name="Keough T."/>
            <person name="Chu L."/>
            <person name="Sears R."/>
            <person name="Yuan B."/>
            <person name="Dawson T.L.Jr."/>
        </authorList>
    </citation>
    <scope>NUCLEOTIDE SEQUENCE [LARGE SCALE GENOMIC DNA]</scope>
    <source>
        <strain evidence="3">ATCC MYA-4612 / CBS 7966</strain>
    </source>
</reference>
<dbReference type="KEGG" id="mgl:MGL_3417"/>
<dbReference type="InParanoid" id="A8Q958"/>
<organism evidence="2 3">
    <name type="scientific">Malassezia globosa (strain ATCC MYA-4612 / CBS 7966)</name>
    <name type="common">Dandruff-associated fungus</name>
    <dbReference type="NCBI Taxonomy" id="425265"/>
    <lineage>
        <taxon>Eukaryota</taxon>
        <taxon>Fungi</taxon>
        <taxon>Dikarya</taxon>
        <taxon>Basidiomycota</taxon>
        <taxon>Ustilaginomycotina</taxon>
        <taxon>Malasseziomycetes</taxon>
        <taxon>Malasseziales</taxon>
        <taxon>Malasseziaceae</taxon>
        <taxon>Malassezia</taxon>
    </lineage>
</organism>
<feature type="chain" id="PRO_5002725189" description="Secreted protein" evidence="1">
    <location>
        <begin position="17"/>
        <end position="128"/>
    </location>
</feature>
<dbReference type="STRING" id="425265.A8Q958"/>
<evidence type="ECO:0000313" key="3">
    <source>
        <dbReference type="Proteomes" id="UP000008837"/>
    </source>
</evidence>
<accession>A8Q958</accession>